<name>A0AAD1XDP0_EUPCR</name>
<dbReference type="Proteomes" id="UP001295684">
    <property type="component" value="Unassembled WGS sequence"/>
</dbReference>
<evidence type="ECO:0000313" key="1">
    <source>
        <dbReference type="EMBL" id="CAI2367212.1"/>
    </source>
</evidence>
<accession>A0AAD1XDP0</accession>
<sequence>MNIESNREMGCPNEMVKLIRHKLIKNCFKIYRSRLIPEIVEEAVNNIDFDDEAEIPEEDHVNLVLTESCKSSRLINDKGKIKQGDIISMRGNSMQLCAPF</sequence>
<evidence type="ECO:0000313" key="2">
    <source>
        <dbReference type="Proteomes" id="UP001295684"/>
    </source>
</evidence>
<protein>
    <submittedName>
        <fullName evidence="1">Uncharacterized protein</fullName>
    </submittedName>
</protein>
<comment type="caution">
    <text evidence="1">The sequence shown here is derived from an EMBL/GenBank/DDBJ whole genome shotgun (WGS) entry which is preliminary data.</text>
</comment>
<reference evidence="1" key="1">
    <citation type="submission" date="2023-07" db="EMBL/GenBank/DDBJ databases">
        <authorList>
            <consortium name="AG Swart"/>
            <person name="Singh M."/>
            <person name="Singh A."/>
            <person name="Seah K."/>
            <person name="Emmerich C."/>
        </authorList>
    </citation>
    <scope>NUCLEOTIDE SEQUENCE</scope>
    <source>
        <strain evidence="1">DP1</strain>
    </source>
</reference>
<keyword evidence="2" id="KW-1185">Reference proteome</keyword>
<proteinExistence type="predicted"/>
<dbReference type="AlphaFoldDB" id="A0AAD1XDP0"/>
<organism evidence="1 2">
    <name type="scientific">Euplotes crassus</name>
    <dbReference type="NCBI Taxonomy" id="5936"/>
    <lineage>
        <taxon>Eukaryota</taxon>
        <taxon>Sar</taxon>
        <taxon>Alveolata</taxon>
        <taxon>Ciliophora</taxon>
        <taxon>Intramacronucleata</taxon>
        <taxon>Spirotrichea</taxon>
        <taxon>Hypotrichia</taxon>
        <taxon>Euplotida</taxon>
        <taxon>Euplotidae</taxon>
        <taxon>Moneuplotes</taxon>
    </lineage>
</organism>
<gene>
    <name evidence="1" type="ORF">ECRASSUSDP1_LOCUS8491</name>
</gene>
<dbReference type="EMBL" id="CAMPGE010008312">
    <property type="protein sequence ID" value="CAI2367212.1"/>
    <property type="molecule type" value="Genomic_DNA"/>
</dbReference>